<name>A0A2M7K6E9_9BACT</name>
<reference evidence="2" key="1">
    <citation type="submission" date="2017-09" db="EMBL/GenBank/DDBJ databases">
        <title>Depth-based differentiation of microbial function through sediment-hosted aquifers and enrichment of novel symbionts in the deep terrestrial subsurface.</title>
        <authorList>
            <person name="Probst A.J."/>
            <person name="Ladd B."/>
            <person name="Jarett J.K."/>
            <person name="Geller-Mcgrath D.E."/>
            <person name="Sieber C.M."/>
            <person name="Emerson J.B."/>
            <person name="Anantharaman K."/>
            <person name="Thomas B.C."/>
            <person name="Malmstrom R."/>
            <person name="Stieglmeier M."/>
            <person name="Klingl A."/>
            <person name="Woyke T."/>
            <person name="Ryan C.M."/>
            <person name="Banfield J.F."/>
        </authorList>
    </citation>
    <scope>NUCLEOTIDE SEQUENCE [LARGE SCALE GENOMIC DNA]</scope>
</reference>
<dbReference type="Proteomes" id="UP000231493">
    <property type="component" value="Unassembled WGS sequence"/>
</dbReference>
<accession>A0A2M7K6E9</accession>
<dbReference type="EMBL" id="PFIP01000131">
    <property type="protein sequence ID" value="PIX33711.1"/>
    <property type="molecule type" value="Genomic_DNA"/>
</dbReference>
<protein>
    <recommendedName>
        <fullName evidence="3">DUF2914 domain-containing protein</fullName>
    </recommendedName>
</protein>
<proteinExistence type="predicted"/>
<evidence type="ECO:0000313" key="1">
    <source>
        <dbReference type="EMBL" id="PIX33711.1"/>
    </source>
</evidence>
<organism evidence="1 2">
    <name type="scientific">Candidatus Infernicultor aquiphilus</name>
    <dbReference type="NCBI Taxonomy" id="1805029"/>
    <lineage>
        <taxon>Bacteria</taxon>
        <taxon>Pseudomonadati</taxon>
        <taxon>Atribacterota</taxon>
        <taxon>Candidatus Phoenicimicrobiia</taxon>
        <taxon>Candidatus Pheonicimicrobiales</taxon>
        <taxon>Candidatus Phoenicimicrobiaceae</taxon>
        <taxon>Candidatus Infernicultor</taxon>
    </lineage>
</organism>
<gene>
    <name evidence="1" type="ORF">COZ58_06435</name>
</gene>
<evidence type="ECO:0008006" key="3">
    <source>
        <dbReference type="Google" id="ProtNLM"/>
    </source>
</evidence>
<sequence>MLIMKIKNIFRIELWLFVLICLMVFSAVGQGEELAPDSEYLQKIALGKDILEKNLLQETNIFVPQDEKVVAWFSFSYDSTEKFILRWEWITPQGTLYHRGELEMEAGSYTNYRTWYWIKIKEGYASKLPGEWKIRVYINDIFLGERNFFMVGSL</sequence>
<dbReference type="AlphaFoldDB" id="A0A2M7K6E9"/>
<evidence type="ECO:0000313" key="2">
    <source>
        <dbReference type="Proteomes" id="UP000231493"/>
    </source>
</evidence>
<comment type="caution">
    <text evidence="1">The sequence shown here is derived from an EMBL/GenBank/DDBJ whole genome shotgun (WGS) entry which is preliminary data.</text>
</comment>